<proteinExistence type="predicted"/>
<dbReference type="AlphaFoldDB" id="A0A812SNV7"/>
<keyword evidence="2" id="KW-1185">Reference proteome</keyword>
<reference evidence="1" key="1">
    <citation type="submission" date="2021-02" db="EMBL/GenBank/DDBJ databases">
        <authorList>
            <person name="Dougan E. K."/>
            <person name="Rhodes N."/>
            <person name="Thang M."/>
            <person name="Chan C."/>
        </authorList>
    </citation>
    <scope>NUCLEOTIDE SEQUENCE</scope>
</reference>
<gene>
    <name evidence="1" type="ORF">SNAT2548_LOCUS27140</name>
</gene>
<evidence type="ECO:0000313" key="1">
    <source>
        <dbReference type="EMBL" id="CAE7483537.1"/>
    </source>
</evidence>
<sequence>MMTNVAAARTTDGQRASMASALCPSCSARHSHTTDSRLSRDSQCNLFHAIRACPLLASQHNWLLERVPQFGDDDLLRCAALPKVVRLRMLMFTTGSCLADCLRHVDKLASTTVVLGCRSSEANVPGRLLWSVHLCTDLVVATASRLP</sequence>
<accession>A0A812SNV7</accession>
<protein>
    <submittedName>
        <fullName evidence="1">Uncharacterized protein</fullName>
    </submittedName>
</protein>
<name>A0A812SNV7_9DINO</name>
<evidence type="ECO:0000313" key="2">
    <source>
        <dbReference type="Proteomes" id="UP000604046"/>
    </source>
</evidence>
<comment type="caution">
    <text evidence="1">The sequence shown here is derived from an EMBL/GenBank/DDBJ whole genome shotgun (WGS) entry which is preliminary data.</text>
</comment>
<organism evidence="1 2">
    <name type="scientific">Symbiodinium natans</name>
    <dbReference type="NCBI Taxonomy" id="878477"/>
    <lineage>
        <taxon>Eukaryota</taxon>
        <taxon>Sar</taxon>
        <taxon>Alveolata</taxon>
        <taxon>Dinophyceae</taxon>
        <taxon>Suessiales</taxon>
        <taxon>Symbiodiniaceae</taxon>
        <taxon>Symbiodinium</taxon>
    </lineage>
</organism>
<dbReference type="Proteomes" id="UP000604046">
    <property type="component" value="Unassembled WGS sequence"/>
</dbReference>
<dbReference type="EMBL" id="CAJNDS010002457">
    <property type="protein sequence ID" value="CAE7483537.1"/>
    <property type="molecule type" value="Genomic_DNA"/>
</dbReference>